<name>A0A158FVQ5_9BURK</name>
<evidence type="ECO:0008006" key="3">
    <source>
        <dbReference type="Google" id="ProtNLM"/>
    </source>
</evidence>
<keyword evidence="2" id="KW-1185">Reference proteome</keyword>
<evidence type="ECO:0000313" key="2">
    <source>
        <dbReference type="Proteomes" id="UP000054717"/>
    </source>
</evidence>
<gene>
    <name evidence="1" type="ORF">AWB66_01299</name>
</gene>
<reference evidence="1" key="1">
    <citation type="submission" date="2016-01" db="EMBL/GenBank/DDBJ databases">
        <authorList>
            <person name="Peeters Charlotte."/>
        </authorList>
    </citation>
    <scope>NUCLEOTIDE SEQUENCE</scope>
    <source>
        <strain evidence="1">LMG 22936</strain>
    </source>
</reference>
<dbReference type="AlphaFoldDB" id="A0A158FVQ5"/>
<dbReference type="RefSeq" id="WP_087629461.1">
    <property type="nucleotide sequence ID" value="NZ_FCNZ02000004.1"/>
</dbReference>
<protein>
    <recommendedName>
        <fullName evidence="3">Glycosyl transferases group 1</fullName>
    </recommendedName>
</protein>
<accession>A0A158FVQ5</accession>
<dbReference type="Proteomes" id="UP000054717">
    <property type="component" value="Unassembled WGS sequence"/>
</dbReference>
<sequence>MNFAVTVVSPPGYPHSAAFHEVAETLHHALLALGLDSVMTREGRLGSRRHIVLGSNLLPHYGLLLAPDAILYNLEQVYTGSSWITPELLHILRGHVVWDYSEANARAFAGLGVHVARVLPIGYVPELTRIRFAATRDIDVLFVGALCPRRQRIIDRMRAAGVNVVAAFGVYGRARDLLLARSKLVLNVHGREGGVLEMVRLSYLLANGCAVLSERCADPAEEAPLAHAIAFADYDALPERAAQLVESSAERERLARDGLLEMQSRRAADYLRAALA</sequence>
<proteinExistence type="predicted"/>
<evidence type="ECO:0000313" key="1">
    <source>
        <dbReference type="EMBL" id="SAL23905.1"/>
    </source>
</evidence>
<dbReference type="EMBL" id="FCNZ02000004">
    <property type="protein sequence ID" value="SAL23905.1"/>
    <property type="molecule type" value="Genomic_DNA"/>
</dbReference>
<organism evidence="1 2">
    <name type="scientific">Caballeronia telluris</name>
    <dbReference type="NCBI Taxonomy" id="326475"/>
    <lineage>
        <taxon>Bacteria</taxon>
        <taxon>Pseudomonadati</taxon>
        <taxon>Pseudomonadota</taxon>
        <taxon>Betaproteobacteria</taxon>
        <taxon>Burkholderiales</taxon>
        <taxon>Burkholderiaceae</taxon>
        <taxon>Caballeronia</taxon>
    </lineage>
</organism>
<dbReference type="STRING" id="326475.AWB66_01299"/>
<comment type="caution">
    <text evidence="1">The sequence shown here is derived from an EMBL/GenBank/DDBJ whole genome shotgun (WGS) entry which is preliminary data.</text>
</comment>